<proteinExistence type="predicted"/>
<dbReference type="NCBIfam" id="TIGR04183">
    <property type="entry name" value="Por_Secre_tail"/>
    <property type="match status" value="1"/>
</dbReference>
<evidence type="ECO:0000313" key="4">
    <source>
        <dbReference type="Proteomes" id="UP000746690"/>
    </source>
</evidence>
<evidence type="ECO:0000313" key="3">
    <source>
        <dbReference type="EMBL" id="NMH89895.1"/>
    </source>
</evidence>
<keyword evidence="1" id="KW-0732">Signal</keyword>
<feature type="domain" description="Secretion system C-terminal sorting" evidence="2">
    <location>
        <begin position="293"/>
        <end position="367"/>
    </location>
</feature>
<dbReference type="EMBL" id="JABBHF010000017">
    <property type="protein sequence ID" value="NMH89895.1"/>
    <property type="molecule type" value="Genomic_DNA"/>
</dbReference>
<evidence type="ECO:0000259" key="2">
    <source>
        <dbReference type="Pfam" id="PF18962"/>
    </source>
</evidence>
<sequence>MKAIKNLWFILLYINFQSIYSQNLLNTNTWTVGSGSVTGFSQNGSTTENIRELGRNHVGENVILWKAIPDASSNADGGWNSSYHNINNARDYRFSVWIKKTNSKSGNTYFGCQQWQPDSSIHDYTILNFDNIAIRNPYFFVGDLPKLDRWYLLVGFIRSKNFPFGFNEGGIYDGLTGEKVLSTTDFKFSPSTTRLRHRAYLYYDTNTADRQYFYKPRLEQVNHSIMPSVNDLLSLNPDSQLTFTYDTAGNQTERFYCPDACGSAGKKTNKKETDEIVESIEPEVVNFEEQLSIFPNPTKGFVSINIGVSLLKKISSVNVYSSNSSLIRTLKVNSQDLKVDLTDMPSGIYFLHIHMNDGSNSITKKIIKN</sequence>
<accession>A0ABX1S1Z0</accession>
<comment type="caution">
    <text evidence="3">The sequence shown here is derived from an EMBL/GenBank/DDBJ whole genome shotgun (WGS) entry which is preliminary data.</text>
</comment>
<protein>
    <submittedName>
        <fullName evidence="3">T9SS type A sorting domain-containing protein</fullName>
    </submittedName>
</protein>
<reference evidence="3 4" key="1">
    <citation type="submission" date="2020-04" db="EMBL/GenBank/DDBJ databases">
        <title>A Flavivirga sp. nov.</title>
        <authorList>
            <person name="Sun X."/>
        </authorList>
    </citation>
    <scope>NUCLEOTIDE SEQUENCE [LARGE SCALE GENOMIC DNA]</scope>
    <source>
        <strain evidence="3 4">Y03</strain>
    </source>
</reference>
<gene>
    <name evidence="3" type="ORF">HHX25_20520</name>
</gene>
<dbReference type="InterPro" id="IPR026444">
    <property type="entry name" value="Secre_tail"/>
</dbReference>
<dbReference type="Pfam" id="PF18962">
    <property type="entry name" value="Por_Secre_tail"/>
    <property type="match status" value="1"/>
</dbReference>
<keyword evidence="4" id="KW-1185">Reference proteome</keyword>
<dbReference type="RefSeq" id="WP_169677298.1">
    <property type="nucleotide sequence ID" value="NZ_JABBHF010000017.1"/>
</dbReference>
<organism evidence="3 4">
    <name type="scientific">Flavivirga algicola</name>
    <dbReference type="NCBI Taxonomy" id="2729136"/>
    <lineage>
        <taxon>Bacteria</taxon>
        <taxon>Pseudomonadati</taxon>
        <taxon>Bacteroidota</taxon>
        <taxon>Flavobacteriia</taxon>
        <taxon>Flavobacteriales</taxon>
        <taxon>Flavobacteriaceae</taxon>
        <taxon>Flavivirga</taxon>
    </lineage>
</organism>
<dbReference type="Proteomes" id="UP000746690">
    <property type="component" value="Unassembled WGS sequence"/>
</dbReference>
<evidence type="ECO:0000256" key="1">
    <source>
        <dbReference type="ARBA" id="ARBA00022729"/>
    </source>
</evidence>
<name>A0ABX1S1Z0_9FLAO</name>